<dbReference type="OMA" id="YCNFNNT"/>
<dbReference type="SMART" id="SM00320">
    <property type="entry name" value="WD40"/>
    <property type="match status" value="5"/>
</dbReference>
<dbReference type="SUPFAM" id="SSF50998">
    <property type="entry name" value="Quinoprotein alcohol dehydrogenase-like"/>
    <property type="match status" value="2"/>
</dbReference>
<feature type="repeat" description="WD" evidence="3">
    <location>
        <begin position="1648"/>
        <end position="1683"/>
    </location>
</feature>
<name>A0EA61_PARTE</name>
<dbReference type="Gene3D" id="3.40.50.300">
    <property type="entry name" value="P-loop containing nucleotide triphosphate hydrolases"/>
    <property type="match status" value="1"/>
</dbReference>
<dbReference type="PROSITE" id="PS50082">
    <property type="entry name" value="WD_REPEATS_2"/>
    <property type="match status" value="1"/>
</dbReference>
<keyword evidence="5" id="KW-1185">Reference proteome</keyword>
<organism evidence="4 5">
    <name type="scientific">Paramecium tetraurelia</name>
    <dbReference type="NCBI Taxonomy" id="5888"/>
    <lineage>
        <taxon>Eukaryota</taxon>
        <taxon>Sar</taxon>
        <taxon>Alveolata</taxon>
        <taxon>Ciliophora</taxon>
        <taxon>Intramacronucleata</taxon>
        <taxon>Oligohymenophorea</taxon>
        <taxon>Peniculida</taxon>
        <taxon>Parameciidae</taxon>
        <taxon>Paramecium</taxon>
    </lineage>
</organism>
<evidence type="ECO:0000256" key="2">
    <source>
        <dbReference type="ARBA" id="ARBA00022737"/>
    </source>
</evidence>
<dbReference type="InterPro" id="IPR027417">
    <property type="entry name" value="P-loop_NTPase"/>
</dbReference>
<dbReference type="InterPro" id="IPR019775">
    <property type="entry name" value="WD40_repeat_CS"/>
</dbReference>
<dbReference type="SUPFAM" id="SSF141571">
    <property type="entry name" value="Pentapeptide repeat-like"/>
    <property type="match status" value="1"/>
</dbReference>
<dbReference type="Pfam" id="PF00400">
    <property type="entry name" value="WD40"/>
    <property type="match status" value="1"/>
</dbReference>
<accession>A0EA61</accession>
<proteinExistence type="predicted"/>
<dbReference type="InterPro" id="IPR011047">
    <property type="entry name" value="Quinoprotein_ADH-like_sf"/>
</dbReference>
<evidence type="ECO:0000313" key="4">
    <source>
        <dbReference type="EMBL" id="CAK92178.1"/>
    </source>
</evidence>
<reference evidence="4 5" key="1">
    <citation type="journal article" date="2006" name="Nature">
        <title>Global trends of whole-genome duplications revealed by the ciliate Paramecium tetraurelia.</title>
        <authorList>
            <consortium name="Genoscope"/>
            <person name="Aury J.-M."/>
            <person name="Jaillon O."/>
            <person name="Duret L."/>
            <person name="Noel B."/>
            <person name="Jubin C."/>
            <person name="Porcel B.M."/>
            <person name="Segurens B."/>
            <person name="Daubin V."/>
            <person name="Anthouard V."/>
            <person name="Aiach N."/>
            <person name="Arnaiz O."/>
            <person name="Billaut A."/>
            <person name="Beisson J."/>
            <person name="Blanc I."/>
            <person name="Bouhouche K."/>
            <person name="Camara F."/>
            <person name="Duharcourt S."/>
            <person name="Guigo R."/>
            <person name="Gogendeau D."/>
            <person name="Katinka M."/>
            <person name="Keller A.-M."/>
            <person name="Kissmehl R."/>
            <person name="Klotz C."/>
            <person name="Koll F."/>
            <person name="Le Moue A."/>
            <person name="Lepere C."/>
            <person name="Malinsky S."/>
            <person name="Nowacki M."/>
            <person name="Nowak J.K."/>
            <person name="Plattner H."/>
            <person name="Poulain J."/>
            <person name="Ruiz F."/>
            <person name="Serrano V."/>
            <person name="Zagulski M."/>
            <person name="Dessen P."/>
            <person name="Betermier M."/>
            <person name="Weissenbach J."/>
            <person name="Scarpelli C."/>
            <person name="Schachter V."/>
            <person name="Sperling L."/>
            <person name="Meyer E."/>
            <person name="Cohen J."/>
            <person name="Wincker P."/>
        </authorList>
    </citation>
    <scope>NUCLEOTIDE SEQUENCE [LARGE SCALE GENOMIC DNA]</scope>
    <source>
        <strain evidence="4 5">Stock d4-2</strain>
    </source>
</reference>
<dbReference type="KEGG" id="ptm:GSPATT00024910001"/>
<dbReference type="InParanoid" id="A0EA61"/>
<dbReference type="InterPro" id="IPR001680">
    <property type="entry name" value="WD40_rpt"/>
</dbReference>
<dbReference type="PROSITE" id="PS00678">
    <property type="entry name" value="WD_REPEATS_1"/>
    <property type="match status" value="1"/>
</dbReference>
<dbReference type="EMBL" id="CT868666">
    <property type="protein sequence ID" value="CAK92178.1"/>
    <property type="molecule type" value="Genomic_DNA"/>
</dbReference>
<dbReference type="RefSeq" id="XP_001459575.1">
    <property type="nucleotide sequence ID" value="XM_001459538.2"/>
</dbReference>
<dbReference type="HOGENOM" id="CLU_226886_0_0_1"/>
<dbReference type="PROSITE" id="PS50294">
    <property type="entry name" value="WD_REPEATS_REGION"/>
    <property type="match status" value="1"/>
</dbReference>
<evidence type="ECO:0000313" key="5">
    <source>
        <dbReference type="Proteomes" id="UP000000600"/>
    </source>
</evidence>
<dbReference type="InterPro" id="IPR015943">
    <property type="entry name" value="WD40/YVTN_repeat-like_dom_sf"/>
</dbReference>
<gene>
    <name evidence="4" type="ORF">GSPATT00024910001</name>
</gene>
<dbReference type="Gene3D" id="2.160.20.80">
    <property type="entry name" value="E3 ubiquitin-protein ligase SopA"/>
    <property type="match status" value="1"/>
</dbReference>
<dbReference type="InterPro" id="IPR053299">
    <property type="entry name" value="ASTRA_WD_repeat"/>
</dbReference>
<dbReference type="SUPFAM" id="SSF69322">
    <property type="entry name" value="Tricorn protease domain 2"/>
    <property type="match status" value="1"/>
</dbReference>
<dbReference type="GeneID" id="5045360"/>
<keyword evidence="1 3" id="KW-0853">WD repeat</keyword>
<sequence length="2793" mass="330617">MKQNFNGCDYPFYSDDSDWNQRLRNLNGDIVIIQPPFHLVIDATQGFHNNIGYCGGVPASCNNPRQQENQATLQSLINMFSQQDIFQDLKYHIILLQRLIESEGIEQLKKVGQWLNSKENIYSLSNQGKLNQTQIEIIETAIGNLLLCVLKSPIHQAFNLLQFTQNLFQVLFQQFKIFNCYTMKNLHKFSDNLELIKEKYQHEKGLDVLFEYQLQLMKDAINYQQDGNVKILEKFIYEQNKYQNQNELIFKLFQDANNLLLDNNNKEYDKYYFFQQLKLTIIRMITSLECVDVKQIVKQLQKGYQLCIQNNQNWKVQLGFLQILLELISLENYFTNDVQKDLLIGLFNELSSQLIKFQIQENINIWEHYIKTKCTSSIKCYLAFCLTINKNQQEQKDIKLTCIELISLFLNCEQDENARMILQNEKIQGIQENSQEIQESYQLLKPYKLPLKNLRQKLQEEFIFNQQNQIYINIPLKVSREINHYQQNSQQNSDKSIYLFKEVASFEAEQVKTYEVNDFLWRENNNSDLLLVQGMAGSGKSSFLKQLQLFLIKHYESISKQKKWVPILIRLANLEESNQVLWSQLLNAGGIFFNDEQIKSFTDDIQNGELNIVILFDGLDEMRYQIYEKYILCTKNHFEKQLGNNVKIITTSSESFISKKQIVQSYNLLTEIQIQIFDDLCIEEYLKQYQREVVRLKLYRIQGQQQQDAYQFSELWAAYFLDEVNALVEKTSNHELIFADELIDSMQPKIQRNFQNILEDHLSELKNDLKTIQSTGELMKKLNNNQNKNLTYTPLTLKLVLQLLSDIDKKVHKKKLEKMFNIALQKLKIEQIKSIDQKEKENMQDYSEYVNNLMIALREKKYFDNFSFENLSDEFSEVEQSLIKQAANQTQFTQYQFYKLFVTSYHQRQMKQEENQKKLNFSQEFSKNLNKFQMLLAVQMIKKQPPQLDKKEIQNILTIYFTHDPHNYLLIKLSLLNKLDNDCYTFVNQSILEYFVGKYILKLIKDFSKDFKKKLFEKDIESSQFNQDEFNLSLDQFQQVLINITPELQNQKDIKQTLIKILLLSRNEIFIRAGSNSILLINMLGFELINEDLRGIKLNKTNLSGLNFFGSNLDQSMFKEVSINYCNFNNTSLQRVIWTEIPWNNFVDFKNQNQAPVILTRPLTNNSYLISQDKQSVKLWNLQTQKIHKIINENLNVRIFNFSSDSTKLLVDFLWFYQIYHLNKNDIRLVATIPQPSFYNRANAFLSSFYDREDKLLFREAGLYGEWYTYNLKNVIQSKPEWIKSTIFDKSTKFSCVKPMSYGETLIGYQNGEIIIWDIRQIMLISKNDHQSAIKSLSEKTLRFKPNNQEYFTIPGFVSLLISTSEEQVIVWLRTQDRYERVNALSSKKKVNGQLPRFLNFSQGENPNLQQQSNKEDYLVSIRNEYIIFHDISKIIELNDDIIMRDVYCMAIQEWTMNQWQQQQIKIHQLFVARGNFIEVYENYPNCKDRIPLQSCQPLSMYFCSNQYMVSYNQDKTIRFWYIQNNIMGMQMVNQMDSFMMENQFNQSHLIRGSINGYVQNLRQSYKWIVVDQTIKIAVQQNKQQVNIYNVQIQRDGIQYDQGPEQRCLKDQTIGCFALFGNGEQICLGINNLIEIRDLKNNQTITLQEIHTQDIYQVLFNENESLLVSCSYDNSIVIWNTDNLNQNYCIKNLKCLDIVFESTLELVVQTENSIIWYKILYDFTAQIIRFLDSQEINSLTQQMAVVQLFKIVGENQNLNLNQNQKQFQYLAIKQGNNIILKNFQKGDQTKVATFNEQDKNIEFASKHFIVYTIKSSNVLEVADIDDRKVIMSLKFCQFAITERVYPGRVSCIIIVVETITEIMVTMIPNQQTQVLNKFECIKKKDKGIQTHLALSESGHFLAFNNNQQIAIYLITEELKLIQMSTFSIDIEISNLYILETGKILIRSYDFLYQYSLNLEKTRIFSENWNNQDYYIAGLNHNEKLLAKISDKFIDFISLQNYQNLERLHGSLFTTSLDNKNFVIYKDNQIKCYNWEEQIKFLYKFNIQNNIYNLTILKDPNQILAVTSNNLKIINCKENQTKNIQGSYYPNAYATADQQIVQIERSTIRISQTEYNIKLYYPENFGYMATNPFFTQDGQYIVYQQNNNVIFQSLSNPRSKYNPEQFQKLTPISFLSESNYLVTLKKKQCRITNWDISMLKDEYYLKFWDVTVLSNVKSLFKIPILKEQTKKMFYQQSFISQIEGNVLCMYDIKEFQKQGYDTNLYNQIENVHYAGLFPEEKKFYSVSKLDNSITIYSMKTREKMSQEFKDHQSEILYISLSQDEKYMISRDINTIIVRNMQNGEKQIIKRSFKNYLYKNVYTLYKCDFVTLDNSMGITCQEQGDLHIYDLKDFKSYELFHTQTVNLIFPTTFTHKVFSNGTKIALFKQYNSKIGTKILIFDVRTKQVINTLNLSAEQIFLYSYDSDEYYVQYLDKRYNVYQVFSRYSYKYSKDNNLLQIYKNHDLIKEDAKPIYEVFIQLHTKLDNTEQTLIQINYVGRKYLTYYFNQQLRVIDLKLYSKQVKLIKLDKSEKFLNYFSKDQVLFESKIDQYTTWNSYSLIDGSKKELFNHNLNEFIAVFSNNGQYLAQGWKDGLIRIYKISTEKQNIAWLTHKAIKHLIYTKDDKILISCSENNLVQFWDVQEEKKEKLIQSIQITYDILSIVVSPNKLDVALELKGNLLLILTYNKSNSIYENQNQKFVGCYKTYPQLQQLMTENCRLENSIIEDQKKQSLIHHFDGIIQKEYESVTIQQDQI</sequence>
<dbReference type="InterPro" id="IPR036322">
    <property type="entry name" value="WD40_repeat_dom_sf"/>
</dbReference>
<evidence type="ECO:0000256" key="3">
    <source>
        <dbReference type="PROSITE-ProRule" id="PRU00221"/>
    </source>
</evidence>
<evidence type="ECO:0000256" key="1">
    <source>
        <dbReference type="ARBA" id="ARBA00022574"/>
    </source>
</evidence>
<dbReference type="PANTHER" id="PTHR44156">
    <property type="entry name" value="SUPERNUMERARY LIMBS, ISOFORM B-RELATED"/>
    <property type="match status" value="1"/>
</dbReference>
<dbReference type="Gene3D" id="2.130.10.10">
    <property type="entry name" value="YVTN repeat-like/Quinoprotein amine dehydrogenase"/>
    <property type="match status" value="3"/>
</dbReference>
<protein>
    <recommendedName>
        <fullName evidence="6">NACHT domain-containing protein</fullName>
    </recommendedName>
</protein>
<dbReference type="Proteomes" id="UP000000600">
    <property type="component" value="Unassembled WGS sequence"/>
</dbReference>
<evidence type="ECO:0008006" key="6">
    <source>
        <dbReference type="Google" id="ProtNLM"/>
    </source>
</evidence>
<dbReference type="SUPFAM" id="SSF50978">
    <property type="entry name" value="WD40 repeat-like"/>
    <property type="match status" value="1"/>
</dbReference>
<dbReference type="SUPFAM" id="SSF52540">
    <property type="entry name" value="P-loop containing nucleoside triphosphate hydrolases"/>
    <property type="match status" value="1"/>
</dbReference>
<keyword evidence="2" id="KW-0677">Repeat</keyword>
<dbReference type="OrthoDB" id="309409at2759"/>